<dbReference type="EMBL" id="FRBC01000009">
    <property type="protein sequence ID" value="SHK61046.1"/>
    <property type="molecule type" value="Genomic_DNA"/>
</dbReference>
<evidence type="ECO:0000313" key="3">
    <source>
        <dbReference type="Proteomes" id="UP000184263"/>
    </source>
</evidence>
<sequence length="146" mass="16317">MRKYFSLCVAFLLLMMSSVCFASTSSSGNTNGSNAVHLHVQGPNNSKLIYAKMPAFILTFKDSHGKAAKGHMIFVNKANGHVISARSVHGKTNFVPPNELRDYIIVFKPDAKNQVVYWSVKKNTSAVGNRYFYELHPMRYQIKSVG</sequence>
<reference evidence="2 3" key="1">
    <citation type="submission" date="2016-11" db="EMBL/GenBank/DDBJ databases">
        <authorList>
            <person name="Jaros S."/>
            <person name="Januszkiewicz K."/>
            <person name="Wedrychowicz H."/>
        </authorList>
    </citation>
    <scope>NUCLEOTIDE SEQUENCE [LARGE SCALE GENOMIC DNA]</scope>
    <source>
        <strain evidence="2 3">HD4</strain>
    </source>
</reference>
<dbReference type="Proteomes" id="UP000184263">
    <property type="component" value="Unassembled WGS sequence"/>
</dbReference>
<feature type="chain" id="PRO_5012816469" evidence="1">
    <location>
        <begin position="23"/>
        <end position="146"/>
    </location>
</feature>
<keyword evidence="1" id="KW-0732">Signal</keyword>
<dbReference type="AlphaFoldDB" id="A0A1M6TVT2"/>
<feature type="signal peptide" evidence="1">
    <location>
        <begin position="1"/>
        <end position="22"/>
    </location>
</feature>
<accession>A0A1M6TVT2</accession>
<name>A0A1M6TVT2_SELRU</name>
<organism evidence="2 3">
    <name type="scientific">Selenomonas ruminantium</name>
    <dbReference type="NCBI Taxonomy" id="971"/>
    <lineage>
        <taxon>Bacteria</taxon>
        <taxon>Bacillati</taxon>
        <taxon>Bacillota</taxon>
        <taxon>Negativicutes</taxon>
        <taxon>Selenomonadales</taxon>
        <taxon>Selenomonadaceae</taxon>
        <taxon>Selenomonas</taxon>
    </lineage>
</organism>
<protein>
    <submittedName>
        <fullName evidence="2">Uncharacterized protein</fullName>
    </submittedName>
</protein>
<dbReference type="RefSeq" id="WP_073089183.1">
    <property type="nucleotide sequence ID" value="NZ_FRBC01000009.1"/>
</dbReference>
<proteinExistence type="predicted"/>
<evidence type="ECO:0000256" key="1">
    <source>
        <dbReference type="SAM" id="SignalP"/>
    </source>
</evidence>
<dbReference type="OrthoDB" id="1665691at2"/>
<gene>
    <name evidence="2" type="ORF">SAMN05216582_10969</name>
</gene>
<evidence type="ECO:0000313" key="2">
    <source>
        <dbReference type="EMBL" id="SHK61046.1"/>
    </source>
</evidence>